<dbReference type="Proteomes" id="UP001174909">
    <property type="component" value="Unassembled WGS sequence"/>
</dbReference>
<name>A0AA35TDA2_GEOBA</name>
<feature type="signal peptide" evidence="2">
    <location>
        <begin position="1"/>
        <end position="22"/>
    </location>
</feature>
<keyword evidence="2" id="KW-0732">Signal</keyword>
<organism evidence="3 4">
    <name type="scientific">Geodia barretti</name>
    <name type="common">Barrett's horny sponge</name>
    <dbReference type="NCBI Taxonomy" id="519541"/>
    <lineage>
        <taxon>Eukaryota</taxon>
        <taxon>Metazoa</taxon>
        <taxon>Porifera</taxon>
        <taxon>Demospongiae</taxon>
        <taxon>Heteroscleromorpha</taxon>
        <taxon>Tetractinellida</taxon>
        <taxon>Astrophorina</taxon>
        <taxon>Geodiidae</taxon>
        <taxon>Geodia</taxon>
    </lineage>
</organism>
<gene>
    <name evidence="3" type="ORF">GBAR_LOCUS25526</name>
</gene>
<feature type="region of interest" description="Disordered" evidence="1">
    <location>
        <begin position="130"/>
        <end position="155"/>
    </location>
</feature>
<protein>
    <submittedName>
        <fullName evidence="3">Uncharacterized protein</fullName>
    </submittedName>
</protein>
<feature type="chain" id="PRO_5041440146" evidence="2">
    <location>
        <begin position="23"/>
        <end position="207"/>
    </location>
</feature>
<feature type="compositionally biased region" description="Polar residues" evidence="1">
    <location>
        <begin position="139"/>
        <end position="155"/>
    </location>
</feature>
<dbReference type="AlphaFoldDB" id="A0AA35TDA2"/>
<evidence type="ECO:0000256" key="2">
    <source>
        <dbReference type="SAM" id="SignalP"/>
    </source>
</evidence>
<evidence type="ECO:0000313" key="3">
    <source>
        <dbReference type="EMBL" id="CAI8046190.1"/>
    </source>
</evidence>
<accession>A0AA35TDA2</accession>
<evidence type="ECO:0000256" key="1">
    <source>
        <dbReference type="SAM" id="MobiDB-lite"/>
    </source>
</evidence>
<evidence type="ECO:0000313" key="4">
    <source>
        <dbReference type="Proteomes" id="UP001174909"/>
    </source>
</evidence>
<proteinExistence type="predicted"/>
<sequence>MIGLRALQATIVVLYLLSDTCAKSVCSDREDFHLVQFKVPGENEVRPGQKLIFVCDGPSNRVMDVIDIDTKGSVNHANNSVHLPQGCEISESTSPCYMIVSMSANETDGNSYQCRSTNRSDITDKEYSEIRNLTDRSPDTTATPSPSQFTSTPISVLSSSTPIATATATPTATAAATPTATATADGIKQSMKLTLFIVSTIYALFLL</sequence>
<dbReference type="EMBL" id="CASHTH010003539">
    <property type="protein sequence ID" value="CAI8046190.1"/>
    <property type="molecule type" value="Genomic_DNA"/>
</dbReference>
<comment type="caution">
    <text evidence="3">The sequence shown here is derived from an EMBL/GenBank/DDBJ whole genome shotgun (WGS) entry which is preliminary data.</text>
</comment>
<reference evidence="3" key="1">
    <citation type="submission" date="2023-03" db="EMBL/GenBank/DDBJ databases">
        <authorList>
            <person name="Steffen K."/>
            <person name="Cardenas P."/>
        </authorList>
    </citation>
    <scope>NUCLEOTIDE SEQUENCE</scope>
</reference>
<keyword evidence="4" id="KW-1185">Reference proteome</keyword>